<dbReference type="Proteomes" id="UP000298030">
    <property type="component" value="Unassembled WGS sequence"/>
</dbReference>
<feature type="compositionally biased region" description="Pro residues" evidence="1">
    <location>
        <begin position="225"/>
        <end position="252"/>
    </location>
</feature>
<reference evidence="2 3" key="1">
    <citation type="journal article" date="2019" name="Nat. Ecol. Evol.">
        <title>Megaphylogeny resolves global patterns of mushroom evolution.</title>
        <authorList>
            <person name="Varga T."/>
            <person name="Krizsan K."/>
            <person name="Foldi C."/>
            <person name="Dima B."/>
            <person name="Sanchez-Garcia M."/>
            <person name="Sanchez-Ramirez S."/>
            <person name="Szollosi G.J."/>
            <person name="Szarkandi J.G."/>
            <person name="Papp V."/>
            <person name="Albert L."/>
            <person name="Andreopoulos W."/>
            <person name="Angelini C."/>
            <person name="Antonin V."/>
            <person name="Barry K.W."/>
            <person name="Bougher N.L."/>
            <person name="Buchanan P."/>
            <person name="Buyck B."/>
            <person name="Bense V."/>
            <person name="Catcheside P."/>
            <person name="Chovatia M."/>
            <person name="Cooper J."/>
            <person name="Damon W."/>
            <person name="Desjardin D."/>
            <person name="Finy P."/>
            <person name="Geml J."/>
            <person name="Haridas S."/>
            <person name="Hughes K."/>
            <person name="Justo A."/>
            <person name="Karasinski D."/>
            <person name="Kautmanova I."/>
            <person name="Kiss B."/>
            <person name="Kocsube S."/>
            <person name="Kotiranta H."/>
            <person name="LaButti K.M."/>
            <person name="Lechner B.E."/>
            <person name="Liimatainen K."/>
            <person name="Lipzen A."/>
            <person name="Lukacs Z."/>
            <person name="Mihaltcheva S."/>
            <person name="Morgado L.N."/>
            <person name="Niskanen T."/>
            <person name="Noordeloos M.E."/>
            <person name="Ohm R.A."/>
            <person name="Ortiz-Santana B."/>
            <person name="Ovrebo C."/>
            <person name="Racz N."/>
            <person name="Riley R."/>
            <person name="Savchenko A."/>
            <person name="Shiryaev A."/>
            <person name="Soop K."/>
            <person name="Spirin V."/>
            <person name="Szebenyi C."/>
            <person name="Tomsovsky M."/>
            <person name="Tulloss R.E."/>
            <person name="Uehling J."/>
            <person name="Grigoriev I.V."/>
            <person name="Vagvolgyi C."/>
            <person name="Papp T."/>
            <person name="Martin F.M."/>
            <person name="Miettinen O."/>
            <person name="Hibbett D.S."/>
            <person name="Nagy L.G."/>
        </authorList>
    </citation>
    <scope>NUCLEOTIDE SEQUENCE [LARGE SCALE GENOMIC DNA]</scope>
    <source>
        <strain evidence="2 3">FP101781</strain>
    </source>
</reference>
<proteinExistence type="predicted"/>
<feature type="region of interest" description="Disordered" evidence="1">
    <location>
        <begin position="210"/>
        <end position="262"/>
    </location>
</feature>
<comment type="caution">
    <text evidence="2">The sequence shown here is derived from an EMBL/GenBank/DDBJ whole genome shotgun (WGS) entry which is preliminary data.</text>
</comment>
<keyword evidence="3" id="KW-1185">Reference proteome</keyword>
<accession>A0A4Y7TSN3</accession>
<dbReference type="OrthoDB" id="2593747at2759"/>
<evidence type="ECO:0000313" key="2">
    <source>
        <dbReference type="EMBL" id="TEB37001.1"/>
    </source>
</evidence>
<protein>
    <recommendedName>
        <fullName evidence="4">BTB domain-containing protein</fullName>
    </recommendedName>
</protein>
<dbReference type="EMBL" id="QPFP01000005">
    <property type="protein sequence ID" value="TEB37001.1"/>
    <property type="molecule type" value="Genomic_DNA"/>
</dbReference>
<evidence type="ECO:0000313" key="3">
    <source>
        <dbReference type="Proteomes" id="UP000298030"/>
    </source>
</evidence>
<dbReference type="AlphaFoldDB" id="A0A4Y7TSN3"/>
<evidence type="ECO:0008006" key="4">
    <source>
        <dbReference type="Google" id="ProtNLM"/>
    </source>
</evidence>
<organism evidence="2 3">
    <name type="scientific">Coprinellus micaceus</name>
    <name type="common">Glistening ink-cap mushroom</name>
    <name type="synonym">Coprinus micaceus</name>
    <dbReference type="NCBI Taxonomy" id="71717"/>
    <lineage>
        <taxon>Eukaryota</taxon>
        <taxon>Fungi</taxon>
        <taxon>Dikarya</taxon>
        <taxon>Basidiomycota</taxon>
        <taxon>Agaricomycotina</taxon>
        <taxon>Agaricomycetes</taxon>
        <taxon>Agaricomycetidae</taxon>
        <taxon>Agaricales</taxon>
        <taxon>Agaricineae</taxon>
        <taxon>Psathyrellaceae</taxon>
        <taxon>Coprinellus</taxon>
    </lineage>
</organism>
<evidence type="ECO:0000256" key="1">
    <source>
        <dbReference type="SAM" id="MobiDB-lite"/>
    </source>
</evidence>
<name>A0A4Y7TSN3_COPMI</name>
<gene>
    <name evidence="2" type="ORF">FA13DRAFT_1093210</name>
</gene>
<sequence>MSAVKSTDPPCSPDFVDELVFVKVEDTVHCITKSDLTRWGGVFKDMFGLPQGVECEGKVEENPITLADCTNSQFEALMEVIAEDGVLFDLQLTKDQWISVLKLSTRWDMAKVRVLAVTELRKQTLSPVEKVLLGSENNVMSLFVEGCASLANSSYNTERLQDLATEFGWDFAARVMWVVSSAGTKIDRMVGIPKGDMKCQRCSATLVIVESSDPAPRRGSSGSMVPPPPPPNQPSHYPQPQPGPHHPIPPPTFANTAQHPGQTQVQAQLQQQRYLFSLQQQHAWRAKRSLSLKCSCPTPMCAGLADVREVRLGASGAVAGGLMGLIEKAFSEKMKEMY</sequence>